<dbReference type="Pfam" id="PF06074">
    <property type="entry name" value="Portal_Mu"/>
    <property type="match status" value="1"/>
</dbReference>
<name>A0A9D2GQI7_9BACT</name>
<gene>
    <name evidence="1" type="ORF">IAC04_03695</name>
</gene>
<reference evidence="1" key="2">
    <citation type="submission" date="2021-04" db="EMBL/GenBank/DDBJ databases">
        <authorList>
            <person name="Gilroy R."/>
        </authorList>
    </citation>
    <scope>NUCLEOTIDE SEQUENCE</scope>
    <source>
        <strain evidence="1">Gambia16-554</strain>
    </source>
</reference>
<reference evidence="1" key="1">
    <citation type="journal article" date="2021" name="PeerJ">
        <title>Extensive microbial diversity within the chicken gut microbiome revealed by metagenomics and culture.</title>
        <authorList>
            <person name="Gilroy R."/>
            <person name="Ravi A."/>
            <person name="Getino M."/>
            <person name="Pursley I."/>
            <person name="Horton D.L."/>
            <person name="Alikhan N.F."/>
            <person name="Baker D."/>
            <person name="Gharbi K."/>
            <person name="Hall N."/>
            <person name="Watson M."/>
            <person name="Adriaenssens E.M."/>
            <person name="Foster-Nyarko E."/>
            <person name="Jarju S."/>
            <person name="Secka A."/>
            <person name="Antonio M."/>
            <person name="Oren A."/>
            <person name="Chaudhuri R.R."/>
            <person name="La Ragione R."/>
            <person name="Hildebrand F."/>
            <person name="Pallen M.J."/>
        </authorList>
    </citation>
    <scope>NUCLEOTIDE SEQUENCE</scope>
    <source>
        <strain evidence="1">Gambia16-554</strain>
    </source>
</reference>
<protein>
    <submittedName>
        <fullName evidence="1">Uncharacterized protein</fullName>
    </submittedName>
</protein>
<dbReference type="AlphaFoldDB" id="A0A9D2GQI7"/>
<dbReference type="InterPro" id="IPR009279">
    <property type="entry name" value="Portal_Mu"/>
</dbReference>
<dbReference type="EMBL" id="DXAW01000072">
    <property type="protein sequence ID" value="HIZ85575.1"/>
    <property type="molecule type" value="Genomic_DNA"/>
</dbReference>
<dbReference type="Proteomes" id="UP000824115">
    <property type="component" value="Unassembled WGS sequence"/>
</dbReference>
<organism evidence="1 2">
    <name type="scientific">Candidatus Coprenecus stercoravium</name>
    <dbReference type="NCBI Taxonomy" id="2840735"/>
    <lineage>
        <taxon>Bacteria</taxon>
        <taxon>Pseudomonadati</taxon>
        <taxon>Bacteroidota</taxon>
        <taxon>Bacteroidia</taxon>
        <taxon>Bacteroidales</taxon>
        <taxon>Rikenellaceae</taxon>
        <taxon>Rikenellaceae incertae sedis</taxon>
        <taxon>Candidatus Coprenecus</taxon>
    </lineage>
</organism>
<sequence length="137" mass="15557">MTRPFSEEGLGEEYFLLNYDMTGIFASLGIDTAGGRFEYVEEKKVDKTEQIAVVEKLHNMGLPLSDDYLYRTFSVDKPEDYDARKAEAERRRTEALERLSNTVQSEDGGPSDRTLVNRLRGFFGLAPRGGAHRPLDF</sequence>
<evidence type="ECO:0000313" key="2">
    <source>
        <dbReference type="Proteomes" id="UP000824115"/>
    </source>
</evidence>
<evidence type="ECO:0000313" key="1">
    <source>
        <dbReference type="EMBL" id="HIZ85575.1"/>
    </source>
</evidence>
<accession>A0A9D2GQI7</accession>
<proteinExistence type="predicted"/>
<comment type="caution">
    <text evidence="1">The sequence shown here is derived from an EMBL/GenBank/DDBJ whole genome shotgun (WGS) entry which is preliminary data.</text>
</comment>